<name>A0A8H5TZ61_FUSHE</name>
<dbReference type="Proteomes" id="UP000567885">
    <property type="component" value="Unassembled WGS sequence"/>
</dbReference>
<sequence>MYRNPPPMVREEILRKRRSLYDSLKYRIDEIMDLFRETEQLESTHSHYGIRYKDSIDIQQLLPYDHGNAPSLTAHYSEPWQIPGHRAMQSSVSSSGSAVITSYRTEDPWLERLDRQRSSQRLNDSHTVTTDRQVDIADEYLQEHLRKSVKNHPSTTKYLSSATSFPCLVTRPGSCPPFPNHGACYEGRPEPTIRFSLPPEQLDNSYWSESEDGASWYKVCKQRICRMKARASRYVRDAFALNEEEKAYFQARRGMRPSGTVRSSDNLVRKRKLVWDEREESTRKAKRLSAS</sequence>
<protein>
    <submittedName>
        <fullName evidence="1">Uncharacterized protein</fullName>
    </submittedName>
</protein>
<proteinExistence type="predicted"/>
<reference evidence="1 2" key="1">
    <citation type="submission" date="2020-05" db="EMBL/GenBank/DDBJ databases">
        <title>Identification and distribution of gene clusters putatively required for synthesis of sphingolipid metabolism inhibitors in phylogenetically diverse species of the filamentous fungus Fusarium.</title>
        <authorList>
            <person name="Kim H.-S."/>
            <person name="Busman M."/>
            <person name="Brown D.W."/>
            <person name="Divon H."/>
            <person name="Uhlig S."/>
            <person name="Proctor R.H."/>
        </authorList>
    </citation>
    <scope>NUCLEOTIDE SEQUENCE [LARGE SCALE GENOMIC DNA]</scope>
    <source>
        <strain evidence="1 2">NRRL 20693</strain>
    </source>
</reference>
<dbReference type="AlphaFoldDB" id="A0A8H5TZ61"/>
<gene>
    <name evidence="1" type="ORF">FHETE_1363</name>
</gene>
<comment type="caution">
    <text evidence="1">The sequence shown here is derived from an EMBL/GenBank/DDBJ whole genome shotgun (WGS) entry which is preliminary data.</text>
</comment>
<evidence type="ECO:0000313" key="2">
    <source>
        <dbReference type="Proteomes" id="UP000567885"/>
    </source>
</evidence>
<keyword evidence="2" id="KW-1185">Reference proteome</keyword>
<organism evidence="1 2">
    <name type="scientific">Fusarium heterosporum</name>
    <dbReference type="NCBI Taxonomy" id="42747"/>
    <lineage>
        <taxon>Eukaryota</taxon>
        <taxon>Fungi</taxon>
        <taxon>Dikarya</taxon>
        <taxon>Ascomycota</taxon>
        <taxon>Pezizomycotina</taxon>
        <taxon>Sordariomycetes</taxon>
        <taxon>Hypocreomycetidae</taxon>
        <taxon>Hypocreales</taxon>
        <taxon>Nectriaceae</taxon>
        <taxon>Fusarium</taxon>
        <taxon>Fusarium heterosporum species complex</taxon>
    </lineage>
</organism>
<dbReference type="EMBL" id="JAAGWQ010000020">
    <property type="protein sequence ID" value="KAF5678133.1"/>
    <property type="molecule type" value="Genomic_DNA"/>
</dbReference>
<dbReference type="OrthoDB" id="5068066at2759"/>
<accession>A0A8H5TZ61</accession>
<evidence type="ECO:0000313" key="1">
    <source>
        <dbReference type="EMBL" id="KAF5678133.1"/>
    </source>
</evidence>